<evidence type="ECO:0000313" key="3">
    <source>
        <dbReference type="Proteomes" id="UP001633002"/>
    </source>
</evidence>
<accession>A0ABD3H8B2</accession>
<dbReference type="Proteomes" id="UP001633002">
    <property type="component" value="Unassembled WGS sequence"/>
</dbReference>
<evidence type="ECO:0000256" key="1">
    <source>
        <dbReference type="SAM" id="MobiDB-lite"/>
    </source>
</evidence>
<keyword evidence="3" id="KW-1185">Reference proteome</keyword>
<proteinExistence type="predicted"/>
<protein>
    <recommendedName>
        <fullName evidence="4">DUF4283 domain-containing protein</fullName>
    </recommendedName>
</protein>
<name>A0ABD3H8B2_9MARC</name>
<feature type="compositionally biased region" description="Polar residues" evidence="1">
    <location>
        <begin position="99"/>
        <end position="121"/>
    </location>
</feature>
<evidence type="ECO:0008006" key="4">
    <source>
        <dbReference type="Google" id="ProtNLM"/>
    </source>
</evidence>
<feature type="compositionally biased region" description="Basic and acidic residues" evidence="1">
    <location>
        <begin position="67"/>
        <end position="82"/>
    </location>
</feature>
<dbReference type="AlphaFoldDB" id="A0ABD3H8B2"/>
<feature type="region of interest" description="Disordered" evidence="1">
    <location>
        <begin position="392"/>
        <end position="441"/>
    </location>
</feature>
<reference evidence="2 3" key="1">
    <citation type="submission" date="2024-09" db="EMBL/GenBank/DDBJ databases">
        <title>Chromosome-scale assembly of Riccia sorocarpa.</title>
        <authorList>
            <person name="Paukszto L."/>
        </authorList>
    </citation>
    <scope>NUCLEOTIDE SEQUENCE [LARGE SCALE GENOMIC DNA]</scope>
    <source>
        <strain evidence="2">LP-2024</strain>
        <tissue evidence="2">Aerial parts of the thallus</tissue>
    </source>
</reference>
<gene>
    <name evidence="2" type="ORF">R1sor_008925</name>
</gene>
<comment type="caution">
    <text evidence="2">The sequence shown here is derived from an EMBL/GenBank/DDBJ whole genome shotgun (WGS) entry which is preliminary data.</text>
</comment>
<dbReference type="EMBL" id="JBJQOH010000005">
    <property type="protein sequence ID" value="KAL3686351.1"/>
    <property type="molecule type" value="Genomic_DNA"/>
</dbReference>
<feature type="compositionally biased region" description="Polar residues" evidence="1">
    <location>
        <begin position="53"/>
        <end position="64"/>
    </location>
</feature>
<sequence>MADLELIRIEKEYLVNSSKSPGNGIASSSSKTNAQGPHWDDFPALSSRAGKIQNLTQGSNQGVISQRGKEGKGENEASRTREGGSSSGYYRVNIKPTDPGTTSRTSAPCQDSGNVELNGLSQGKAKSGEGGQNDNPKDAPQQATSEHETQFETMRRRNPTWAQVMEQNTKKLDPFARFAGIQFVDSFEKEEVEEILDGLISNALPVDNFDEVKEEDIVDVNLQFLVSTTRHLQTTSILIYTMELKVSYRYVQQWAEATFRQALGVNITSICLLSRNCFHVCFDSEVSRHVFANAPYYMGDPMVYVLPWDPRFNPNGLRTRAIPIWVELLDVPPNCASYGLAMEEKFTSFEEAERSLARPASKIDQDDLVRLSCVGGNRLAFAEGQKKFRNGTELELSQESPPISPRAEDLQSRKQGVSKQVSERPVNSSGSKPRNGQATSS</sequence>
<feature type="compositionally biased region" description="Basic and acidic residues" evidence="1">
    <location>
        <begin position="145"/>
        <end position="155"/>
    </location>
</feature>
<evidence type="ECO:0000313" key="2">
    <source>
        <dbReference type="EMBL" id="KAL3686351.1"/>
    </source>
</evidence>
<feature type="compositionally biased region" description="Polar residues" evidence="1">
    <location>
        <begin position="15"/>
        <end position="35"/>
    </location>
</feature>
<feature type="region of interest" description="Disordered" evidence="1">
    <location>
        <begin position="15"/>
        <end position="157"/>
    </location>
</feature>
<organism evidence="2 3">
    <name type="scientific">Riccia sorocarpa</name>
    <dbReference type="NCBI Taxonomy" id="122646"/>
    <lineage>
        <taxon>Eukaryota</taxon>
        <taxon>Viridiplantae</taxon>
        <taxon>Streptophyta</taxon>
        <taxon>Embryophyta</taxon>
        <taxon>Marchantiophyta</taxon>
        <taxon>Marchantiopsida</taxon>
        <taxon>Marchantiidae</taxon>
        <taxon>Marchantiales</taxon>
        <taxon>Ricciaceae</taxon>
        <taxon>Riccia</taxon>
    </lineage>
</organism>
<feature type="compositionally biased region" description="Polar residues" evidence="1">
    <location>
        <begin position="413"/>
        <end position="441"/>
    </location>
</feature>